<dbReference type="InterPro" id="IPR041224">
    <property type="entry name" value="BPA_C"/>
</dbReference>
<name>A0A090WYR5_9FLAO</name>
<dbReference type="EMBL" id="BBNU01000011">
    <property type="protein sequence ID" value="GAL80564.1"/>
    <property type="molecule type" value="Genomic_DNA"/>
</dbReference>
<gene>
    <name evidence="2" type="ORF">JCM19274_1190</name>
</gene>
<evidence type="ECO:0000313" key="3">
    <source>
        <dbReference type="Proteomes" id="UP000029643"/>
    </source>
</evidence>
<accession>A0A090WYR5</accession>
<evidence type="ECO:0000313" key="2">
    <source>
        <dbReference type="EMBL" id="GAL80564.1"/>
    </source>
</evidence>
<feature type="domain" description="Beta-porphyranase A C-terminal" evidence="1">
    <location>
        <begin position="2"/>
        <end position="47"/>
    </location>
</feature>
<evidence type="ECO:0000259" key="1">
    <source>
        <dbReference type="Pfam" id="PF18040"/>
    </source>
</evidence>
<reference evidence="2 3" key="1">
    <citation type="journal article" date="2014" name="Genome Announc.">
        <title>Draft Genome Sequences of Marine Flavobacterium Algibacter lectus Strains SS8 and NR4.</title>
        <authorList>
            <person name="Takatani N."/>
            <person name="Nakanishi M."/>
            <person name="Meirelles P."/>
            <person name="Mino S."/>
            <person name="Suda W."/>
            <person name="Oshima K."/>
            <person name="Hattori M."/>
            <person name="Ohkuma M."/>
            <person name="Hosokawa M."/>
            <person name="Miyashita K."/>
            <person name="Thompson F.L."/>
            <person name="Niwa A."/>
            <person name="Sawabe T."/>
            <person name="Sawabe T."/>
        </authorList>
    </citation>
    <scope>NUCLEOTIDE SEQUENCE [LARGE SCALE GENOMIC DNA]</scope>
    <source>
        <strain evidence="3">JCM19274</strain>
    </source>
</reference>
<proteinExistence type="predicted"/>
<dbReference type="Proteomes" id="UP000029643">
    <property type="component" value="Unassembled WGS sequence"/>
</dbReference>
<dbReference type="RefSeq" id="WP_262480803.1">
    <property type="nucleotide sequence ID" value="NZ_BBNU01000011.1"/>
</dbReference>
<dbReference type="AlphaFoldDB" id="A0A090WYR5"/>
<comment type="caution">
    <text evidence="2">The sequence shown here is derived from an EMBL/GenBank/DDBJ whole genome shotgun (WGS) entry which is preliminary data.</text>
</comment>
<dbReference type="Pfam" id="PF18040">
    <property type="entry name" value="BPA_C"/>
    <property type="match status" value="1"/>
</dbReference>
<protein>
    <recommendedName>
        <fullName evidence="1">Beta-porphyranase A C-terminal domain-containing protein</fullName>
    </recommendedName>
</protein>
<organism evidence="2 3">
    <name type="scientific">Algibacter lectus</name>
    <dbReference type="NCBI Taxonomy" id="221126"/>
    <lineage>
        <taxon>Bacteria</taxon>
        <taxon>Pseudomonadati</taxon>
        <taxon>Bacteroidota</taxon>
        <taxon>Flavobacteriia</taxon>
        <taxon>Flavobacteriales</taxon>
        <taxon>Flavobacteriaceae</taxon>
        <taxon>Algibacter</taxon>
    </lineage>
</organism>
<sequence length="54" mass="5991">MPSNWAGYDQAGREQFFGVIPIPTNIKNIKNGNNTVELTFPDTGGICKLCDIKY</sequence>
<dbReference type="Gene3D" id="2.60.120.1200">
    <property type="match status" value="1"/>
</dbReference>